<feature type="chain" id="PRO_5042203479" evidence="1">
    <location>
        <begin position="25"/>
        <end position="129"/>
    </location>
</feature>
<dbReference type="AlphaFoldDB" id="A0AAD9Q5N8"/>
<organism evidence="2 3">
    <name type="scientific">Acropora cervicornis</name>
    <name type="common">Staghorn coral</name>
    <dbReference type="NCBI Taxonomy" id="6130"/>
    <lineage>
        <taxon>Eukaryota</taxon>
        <taxon>Metazoa</taxon>
        <taxon>Cnidaria</taxon>
        <taxon>Anthozoa</taxon>
        <taxon>Hexacorallia</taxon>
        <taxon>Scleractinia</taxon>
        <taxon>Astrocoeniina</taxon>
        <taxon>Acroporidae</taxon>
        <taxon>Acropora</taxon>
    </lineage>
</organism>
<reference evidence="2" key="2">
    <citation type="journal article" date="2023" name="Science">
        <title>Genomic signatures of disease resistance in endangered staghorn corals.</title>
        <authorList>
            <person name="Vollmer S.V."/>
            <person name="Selwyn J.D."/>
            <person name="Despard B.A."/>
            <person name="Roesel C.L."/>
        </authorList>
    </citation>
    <scope>NUCLEOTIDE SEQUENCE</scope>
    <source>
        <strain evidence="2">K2</strain>
    </source>
</reference>
<accession>A0AAD9Q5N8</accession>
<dbReference type="Proteomes" id="UP001249851">
    <property type="component" value="Unassembled WGS sequence"/>
</dbReference>
<protein>
    <submittedName>
        <fullName evidence="2">Uncharacterized protein</fullName>
    </submittedName>
</protein>
<proteinExistence type="predicted"/>
<reference evidence="2" key="1">
    <citation type="journal article" date="2023" name="G3 (Bethesda)">
        <title>Whole genome assembly and annotation of the endangered Caribbean coral Acropora cervicornis.</title>
        <authorList>
            <person name="Selwyn J.D."/>
            <person name="Vollmer S.V."/>
        </authorList>
    </citation>
    <scope>NUCLEOTIDE SEQUENCE</scope>
    <source>
        <strain evidence="2">K2</strain>
    </source>
</reference>
<comment type="caution">
    <text evidence="2">The sequence shown here is derived from an EMBL/GenBank/DDBJ whole genome shotgun (WGS) entry which is preliminary data.</text>
</comment>
<keyword evidence="3" id="KW-1185">Reference proteome</keyword>
<evidence type="ECO:0000313" key="3">
    <source>
        <dbReference type="Proteomes" id="UP001249851"/>
    </source>
</evidence>
<keyword evidence="1" id="KW-0732">Signal</keyword>
<sequence>MKFSFACRLAALLTILLATQAVYSYPVQDHKHLISGNSLNKKGKGQDRGIKVEIIQKPTELKVLVNKAPVIGGQPSKNNSKKGWKQIQKEMIENTLSLEGEPTVNTDQWEKQPFCLTGQGKKDKLHCVS</sequence>
<evidence type="ECO:0000256" key="1">
    <source>
        <dbReference type="SAM" id="SignalP"/>
    </source>
</evidence>
<name>A0AAD9Q5N8_ACRCE</name>
<gene>
    <name evidence="2" type="ORF">P5673_023212</name>
</gene>
<feature type="signal peptide" evidence="1">
    <location>
        <begin position="1"/>
        <end position="24"/>
    </location>
</feature>
<dbReference type="EMBL" id="JARQWQ010000064">
    <property type="protein sequence ID" value="KAK2555232.1"/>
    <property type="molecule type" value="Genomic_DNA"/>
</dbReference>
<evidence type="ECO:0000313" key="2">
    <source>
        <dbReference type="EMBL" id="KAK2555232.1"/>
    </source>
</evidence>